<comment type="caution">
    <text evidence="2">The sequence shown here is derived from an EMBL/GenBank/DDBJ whole genome shotgun (WGS) entry which is preliminary data.</text>
</comment>
<proteinExistence type="predicted"/>
<dbReference type="Proteomes" id="UP000054997">
    <property type="component" value="Unassembled WGS sequence"/>
</dbReference>
<feature type="domain" description="Phosphodiester glycosidase" evidence="1">
    <location>
        <begin position="75"/>
        <end position="234"/>
    </location>
</feature>
<organism evidence="2 3">
    <name type="scientific">Legionella londiniensis</name>
    <dbReference type="NCBI Taxonomy" id="45068"/>
    <lineage>
        <taxon>Bacteria</taxon>
        <taxon>Pseudomonadati</taxon>
        <taxon>Pseudomonadota</taxon>
        <taxon>Gammaproteobacteria</taxon>
        <taxon>Legionellales</taxon>
        <taxon>Legionellaceae</taxon>
        <taxon>Legionella</taxon>
    </lineage>
</organism>
<dbReference type="Pfam" id="PF09992">
    <property type="entry name" value="NAGPA"/>
    <property type="match status" value="1"/>
</dbReference>
<accession>A0A0W0VNT6</accession>
<dbReference type="PATRIC" id="fig|45068.5.peg.932"/>
<name>A0A0W0VNT6_9GAMM</name>
<sequence length="242" mass="27216">MLFILLIKTVPSYAGAWRNIASGIEYQDIGANIFNPWSHIHVFRIDLKNNQFDLIFADDLSRPHASIHEFAQHSKALIALNGGFFDKKFRPLGLRISNQHLENPLKRISWWGIFYIKNQKPYLTSLRQYKHDKKIDFALQSGPRLIINGRIPSLKAGIAERSALGITKDNRVIVLVTENSPMSTTNLAELMQSPPLECRDALNLDGGSSSQLTADIDSFQVNVHNFSHISDAIVIRGLNSSP</sequence>
<reference evidence="2 3" key="1">
    <citation type="submission" date="2015-11" db="EMBL/GenBank/DDBJ databases">
        <title>Genomic analysis of 38 Legionella species identifies large and diverse effector repertoires.</title>
        <authorList>
            <person name="Burstein D."/>
            <person name="Amaro F."/>
            <person name="Zusman T."/>
            <person name="Lifshitz Z."/>
            <person name="Cohen O."/>
            <person name="Gilbert J.A."/>
            <person name="Pupko T."/>
            <person name="Shuman H.A."/>
            <person name="Segal G."/>
        </authorList>
    </citation>
    <scope>NUCLEOTIDE SEQUENCE [LARGE SCALE GENOMIC DNA]</scope>
    <source>
        <strain evidence="2 3">ATCC 49505</strain>
    </source>
</reference>
<evidence type="ECO:0000313" key="2">
    <source>
        <dbReference type="EMBL" id="KTD21704.1"/>
    </source>
</evidence>
<gene>
    <name evidence="2" type="ORF">Llon_0869</name>
</gene>
<dbReference type="EMBL" id="LNYK01000014">
    <property type="protein sequence ID" value="KTD21704.1"/>
    <property type="molecule type" value="Genomic_DNA"/>
</dbReference>
<dbReference type="InterPro" id="IPR018711">
    <property type="entry name" value="NAGPA"/>
</dbReference>
<keyword evidence="3" id="KW-1185">Reference proteome</keyword>
<dbReference type="STRING" id="45068.Llon_0869"/>
<protein>
    <recommendedName>
        <fullName evidence="1">Phosphodiester glycosidase domain-containing protein</fullName>
    </recommendedName>
</protein>
<evidence type="ECO:0000259" key="1">
    <source>
        <dbReference type="Pfam" id="PF09992"/>
    </source>
</evidence>
<dbReference type="AlphaFoldDB" id="A0A0W0VNT6"/>
<dbReference type="PANTHER" id="PTHR40446">
    <property type="entry name" value="N-ACETYLGLUCOSAMINE-1-PHOSPHODIESTER ALPHA-N-ACETYLGLUCOSAMINIDASE"/>
    <property type="match status" value="1"/>
</dbReference>
<dbReference type="PANTHER" id="PTHR40446:SF2">
    <property type="entry name" value="N-ACETYLGLUCOSAMINE-1-PHOSPHODIESTER ALPHA-N-ACETYLGLUCOSAMINIDASE"/>
    <property type="match status" value="1"/>
</dbReference>
<evidence type="ECO:0000313" key="3">
    <source>
        <dbReference type="Proteomes" id="UP000054997"/>
    </source>
</evidence>